<comment type="caution">
    <text evidence="4">The sequence shown here is derived from an EMBL/GenBank/DDBJ whole genome shotgun (WGS) entry which is preliminary data.</text>
</comment>
<dbReference type="OrthoDB" id="2382073at2759"/>
<reference evidence="4 5" key="1">
    <citation type="submission" date="2020-05" db="EMBL/GenBank/DDBJ databases">
        <title>Identification and distribution of gene clusters putatively required for synthesis of sphingolipid metabolism inhibitors in phylogenetically diverse species of the filamentous fungus Fusarium.</title>
        <authorList>
            <person name="Kim H.-S."/>
            <person name="Busman M."/>
            <person name="Brown D.W."/>
            <person name="Divon H."/>
            <person name="Uhlig S."/>
            <person name="Proctor R.H."/>
        </authorList>
    </citation>
    <scope>NUCLEOTIDE SEQUENCE [LARGE SCALE GENOMIC DNA]</scope>
    <source>
        <strain evidence="4 5">NRRL 66235</strain>
    </source>
</reference>
<name>A0A8H6DKW9_9HYPO</name>
<dbReference type="GO" id="GO:0046513">
    <property type="term" value="P:ceramide biosynthetic process"/>
    <property type="evidence" value="ECO:0007669"/>
    <property type="project" value="TreeGrafter"/>
</dbReference>
<dbReference type="GO" id="GO:0030170">
    <property type="term" value="F:pyridoxal phosphate binding"/>
    <property type="evidence" value="ECO:0007669"/>
    <property type="project" value="InterPro"/>
</dbReference>
<dbReference type="InterPro" id="IPR015422">
    <property type="entry name" value="PyrdxlP-dep_Trfase_small"/>
</dbReference>
<dbReference type="InterPro" id="IPR015424">
    <property type="entry name" value="PyrdxlP-dep_Trfase"/>
</dbReference>
<dbReference type="Proteomes" id="UP000544331">
    <property type="component" value="Unassembled WGS sequence"/>
</dbReference>
<accession>A0A8H6DKW9</accession>
<gene>
    <name evidence="4" type="ORF">FMUND_4257</name>
</gene>
<keyword evidence="5" id="KW-1185">Reference proteome</keyword>
<keyword evidence="2 4" id="KW-0808">Transferase</keyword>
<dbReference type="PANTHER" id="PTHR13693">
    <property type="entry name" value="CLASS II AMINOTRANSFERASE/8-AMINO-7-OXONONANOATE SYNTHASE"/>
    <property type="match status" value="1"/>
</dbReference>
<protein>
    <submittedName>
        <fullName evidence="4">Fumonisin biosynthetic aminotransferase Fum8</fullName>
    </submittedName>
</protein>
<evidence type="ECO:0000313" key="4">
    <source>
        <dbReference type="EMBL" id="KAF5720435.1"/>
    </source>
</evidence>
<dbReference type="InterPro" id="IPR015421">
    <property type="entry name" value="PyrdxlP-dep_Trfase_major"/>
</dbReference>
<dbReference type="Gene3D" id="3.90.1150.10">
    <property type="entry name" value="Aspartate Aminotransferase, domain 1"/>
    <property type="match status" value="1"/>
</dbReference>
<dbReference type="Pfam" id="PF00155">
    <property type="entry name" value="Aminotran_1_2"/>
    <property type="match status" value="1"/>
</dbReference>
<sequence length="842" mass="92637">MSTQEITTTNSNIIVSHESIIHSTLKGRSKPVVGKQLRAPREPPVSLEKKINFYIWVLTIMLIQAWRDLKTRRWFKPLQRDDVAGHYFVCRLNPRILLSAPHDRVLIRTIPSSMTRDYEELDDFSACPEREIVNAGSNNYGGFSRPEHNSASLIETTLRLLPFNPSPVELASRVNEELAAYMGSKACSTTTSGFSANLLAFTTAARTAEKLGRHCVFLMDAESHASMFTGAFINKRATTHRFKHNDITDLEYKLRILKEKEPDALVCVAIEGIYRQVDSTVLMNDMAGHMSPAPAILALRRIYNFCLLVDDAHGFMALGKGGRGSFEWWQDCGYDCPLEEVDIMTGTMSKSLCCIGGFVSANGVYAEELEQQTTLQHQNGAETLSTVMLVRILNLINKPKFIQERMTALRRKASFVADCLAQAGCDILSSYGSPVVCFPVGTIQQAARFHEEAMERGFAVACGVPPATPLWSCRVRVCIFATTSWEDILGLINMIIKVSCKLQLPGITSTVFTPDTLPKQYPDDPSIAEQSINSDASLCSYVESLSKTYPGGDLEAKAPLNLTQSQEAVEASVKAFSKYGLGPSSARWFYGTFDVFIALERRLAKLYPSLERHSGRCRAMLGTDAHTMMLSLLSACTNPYASGVMNILLIPTTASLAVHDGANLNRPRADTKIIYYEKLDNLVAKLRELPTDASKLHLTLYLQTTSHDGSSILDLAATVQMIKSGMTDPNQLKGLKLILDDSGGLGKVGPRHLGYLDLMERDHGVSFLSQSLGKKLAPKTDIVVTGSFFNAFGQQGGYIISSASFIEVHTVSSKAFVFSTPPTPIQAALSEKVLEILSRGTC</sequence>
<dbReference type="Gene3D" id="3.40.640.10">
    <property type="entry name" value="Type I PLP-dependent aspartate aminotransferase-like (Major domain)"/>
    <property type="match status" value="2"/>
</dbReference>
<organism evidence="4 5">
    <name type="scientific">Fusarium mundagurra</name>
    <dbReference type="NCBI Taxonomy" id="1567541"/>
    <lineage>
        <taxon>Eukaryota</taxon>
        <taxon>Fungi</taxon>
        <taxon>Dikarya</taxon>
        <taxon>Ascomycota</taxon>
        <taxon>Pezizomycotina</taxon>
        <taxon>Sordariomycetes</taxon>
        <taxon>Hypocreomycetidae</taxon>
        <taxon>Hypocreales</taxon>
        <taxon>Nectriaceae</taxon>
        <taxon>Fusarium</taxon>
        <taxon>Fusarium fujikuroi species complex</taxon>
    </lineage>
</organism>
<dbReference type="PANTHER" id="PTHR13693:SF3">
    <property type="entry name" value="LD36009P"/>
    <property type="match status" value="1"/>
</dbReference>
<dbReference type="InterPro" id="IPR004839">
    <property type="entry name" value="Aminotransferase_I/II_large"/>
</dbReference>
<proteinExistence type="predicted"/>
<evidence type="ECO:0000256" key="2">
    <source>
        <dbReference type="ARBA" id="ARBA00022679"/>
    </source>
</evidence>
<dbReference type="GO" id="GO:0016020">
    <property type="term" value="C:membrane"/>
    <property type="evidence" value="ECO:0007669"/>
    <property type="project" value="GOC"/>
</dbReference>
<evidence type="ECO:0000313" key="5">
    <source>
        <dbReference type="Proteomes" id="UP000544331"/>
    </source>
</evidence>
<dbReference type="GO" id="GO:0008483">
    <property type="term" value="F:transaminase activity"/>
    <property type="evidence" value="ECO:0007669"/>
    <property type="project" value="UniProtKB-KW"/>
</dbReference>
<dbReference type="GO" id="GO:0005783">
    <property type="term" value="C:endoplasmic reticulum"/>
    <property type="evidence" value="ECO:0007669"/>
    <property type="project" value="TreeGrafter"/>
</dbReference>
<dbReference type="EMBL" id="JAAOAN010000130">
    <property type="protein sequence ID" value="KAF5720435.1"/>
    <property type="molecule type" value="Genomic_DNA"/>
</dbReference>
<feature type="domain" description="Aminotransferase class I/classII large" evidence="3">
    <location>
        <begin position="168"/>
        <end position="492"/>
    </location>
</feature>
<dbReference type="GO" id="GO:0046512">
    <property type="term" value="P:sphingosine biosynthetic process"/>
    <property type="evidence" value="ECO:0007669"/>
    <property type="project" value="TreeGrafter"/>
</dbReference>
<keyword evidence="4" id="KW-0032">Aminotransferase</keyword>
<dbReference type="SUPFAM" id="SSF53383">
    <property type="entry name" value="PLP-dependent transferases"/>
    <property type="match status" value="2"/>
</dbReference>
<dbReference type="GO" id="GO:0004758">
    <property type="term" value="F:serine C-palmitoyltransferase activity"/>
    <property type="evidence" value="ECO:0007669"/>
    <property type="project" value="TreeGrafter"/>
</dbReference>
<comment type="cofactor">
    <cofactor evidence="1">
        <name>pyridoxal 5'-phosphate</name>
        <dbReference type="ChEBI" id="CHEBI:597326"/>
    </cofactor>
</comment>
<dbReference type="AlphaFoldDB" id="A0A8H6DKW9"/>
<evidence type="ECO:0000259" key="3">
    <source>
        <dbReference type="Pfam" id="PF00155"/>
    </source>
</evidence>
<evidence type="ECO:0000256" key="1">
    <source>
        <dbReference type="ARBA" id="ARBA00001933"/>
    </source>
</evidence>
<dbReference type="InterPro" id="IPR050087">
    <property type="entry name" value="AON_synthase_class-II"/>
</dbReference>